<evidence type="ECO:0000259" key="2">
    <source>
        <dbReference type="Pfam" id="PF06580"/>
    </source>
</evidence>
<dbReference type="EMBL" id="LAZR01038269">
    <property type="protein sequence ID" value="KKL20011.1"/>
    <property type="molecule type" value="Genomic_DNA"/>
</dbReference>
<feature type="transmembrane region" description="Helical" evidence="1">
    <location>
        <begin position="97"/>
        <end position="117"/>
    </location>
</feature>
<dbReference type="GO" id="GO:0016020">
    <property type="term" value="C:membrane"/>
    <property type="evidence" value="ECO:0007669"/>
    <property type="project" value="InterPro"/>
</dbReference>
<keyword evidence="1" id="KW-0812">Transmembrane</keyword>
<dbReference type="Gene3D" id="3.30.565.10">
    <property type="entry name" value="Histidine kinase-like ATPase, C-terminal domain"/>
    <property type="match status" value="1"/>
</dbReference>
<dbReference type="Pfam" id="PF06580">
    <property type="entry name" value="His_kinase"/>
    <property type="match status" value="1"/>
</dbReference>
<reference evidence="3" key="1">
    <citation type="journal article" date="2015" name="Nature">
        <title>Complex archaea that bridge the gap between prokaryotes and eukaryotes.</title>
        <authorList>
            <person name="Spang A."/>
            <person name="Saw J.H."/>
            <person name="Jorgensen S.L."/>
            <person name="Zaremba-Niedzwiedzka K."/>
            <person name="Martijn J."/>
            <person name="Lind A.E."/>
            <person name="van Eijk R."/>
            <person name="Schleper C."/>
            <person name="Guy L."/>
            <person name="Ettema T.J."/>
        </authorList>
    </citation>
    <scope>NUCLEOTIDE SEQUENCE</scope>
</reference>
<feature type="transmembrane region" description="Helical" evidence="1">
    <location>
        <begin position="29"/>
        <end position="49"/>
    </location>
</feature>
<feature type="non-terminal residue" evidence="3">
    <location>
        <position position="1"/>
    </location>
</feature>
<keyword evidence="1" id="KW-1133">Transmembrane helix</keyword>
<name>A0A0F9DQT5_9ZZZZ</name>
<dbReference type="InterPro" id="IPR010559">
    <property type="entry name" value="Sig_transdc_His_kin_internal"/>
</dbReference>
<dbReference type="AlphaFoldDB" id="A0A0F9DQT5"/>
<proteinExistence type="predicted"/>
<evidence type="ECO:0000256" key="1">
    <source>
        <dbReference type="SAM" id="Phobius"/>
    </source>
</evidence>
<feature type="domain" description="Signal transduction histidine kinase internal region" evidence="2">
    <location>
        <begin position="137"/>
        <end position="216"/>
    </location>
</feature>
<dbReference type="InterPro" id="IPR050640">
    <property type="entry name" value="Bact_2-comp_sensor_kinase"/>
</dbReference>
<feature type="transmembrane region" description="Helical" evidence="1">
    <location>
        <begin position="7"/>
        <end position="23"/>
    </location>
</feature>
<dbReference type="InterPro" id="IPR036890">
    <property type="entry name" value="HATPase_C_sf"/>
</dbReference>
<accession>A0A0F9DQT5</accession>
<keyword evidence="1" id="KW-0472">Membrane</keyword>
<dbReference type="GO" id="GO:0000155">
    <property type="term" value="F:phosphorelay sensor kinase activity"/>
    <property type="evidence" value="ECO:0007669"/>
    <property type="project" value="InterPro"/>
</dbReference>
<evidence type="ECO:0000313" key="3">
    <source>
        <dbReference type="EMBL" id="KKL20011.1"/>
    </source>
</evidence>
<comment type="caution">
    <text evidence="3">The sequence shown here is derived from an EMBL/GenBank/DDBJ whole genome shotgun (WGS) entry which is preliminary data.</text>
</comment>
<dbReference type="SUPFAM" id="SSF55874">
    <property type="entry name" value="ATPase domain of HSP90 chaperone/DNA topoisomerase II/histidine kinase"/>
    <property type="match status" value="1"/>
</dbReference>
<organism evidence="3">
    <name type="scientific">marine sediment metagenome</name>
    <dbReference type="NCBI Taxonomy" id="412755"/>
    <lineage>
        <taxon>unclassified sequences</taxon>
        <taxon>metagenomes</taxon>
        <taxon>ecological metagenomes</taxon>
    </lineage>
</organism>
<dbReference type="PANTHER" id="PTHR34220:SF7">
    <property type="entry name" value="SENSOR HISTIDINE KINASE YPDA"/>
    <property type="match status" value="1"/>
</dbReference>
<dbReference type="PANTHER" id="PTHR34220">
    <property type="entry name" value="SENSOR HISTIDINE KINASE YPDA"/>
    <property type="match status" value="1"/>
</dbReference>
<gene>
    <name evidence="3" type="ORF">LCGC14_2459740</name>
</gene>
<feature type="transmembrane region" description="Helical" evidence="1">
    <location>
        <begin position="56"/>
        <end position="81"/>
    </location>
</feature>
<sequence>YLLPIHSTALIIAFSLIFPWKLGNQGMQMPFVDVIGKSIFLFLIPRYLVRGKYGLFISYLLFTVIISLDIELLTTMLYIIFLEKFEVATFFNDSREIFSLLTGTFFIVFLFVAIKMVEFWYMEQSRKQEAIKEKIEAELKLLKSQIHPHFLFNTLNNIYSLALHKSDQAPDAVLKLSELLDYLIYHGENETVSLKKETDLIRNYIELESLRYGERLSVDFQISGEPESIHLAPLLLIPLVENAFKHGISKSRDQQQLTIKLGINRRNVEFYIENSVPTQKPEKPEGGMGLSNLRARLDLLYADKHSLKILDKDTMFSALLKLET</sequence>
<protein>
    <recommendedName>
        <fullName evidence="2">Signal transduction histidine kinase internal region domain-containing protein</fullName>
    </recommendedName>
</protein>